<protein>
    <submittedName>
        <fullName evidence="1">Uncharacterized protein</fullName>
    </submittedName>
</protein>
<reference evidence="1 2" key="1">
    <citation type="journal article" date="2022" name="J Glob Antimicrob Resist">
        <title>First complete genome of a multidrug resistant strain of the novel human pathogen Kalamiella piersonii (GABEKP28) identified in human saliva.</title>
        <authorList>
            <person name="McDonagh F."/>
            <person name="Singh N.K."/>
            <person name="Venkateswaran K."/>
            <person name="Lonappan A.M."/>
            <person name="Hallahan B."/>
            <person name="Tuohy A."/>
            <person name="Burke L."/>
            <person name="Kovarova A."/>
            <person name="Miliotis G."/>
        </authorList>
    </citation>
    <scope>NUCLEOTIDE SEQUENCE [LARGE SCALE GENOMIC DNA]</scope>
    <source>
        <strain evidence="1 2">GABEKP28</strain>
    </source>
</reference>
<name>A0AAJ5QHC5_9GAMM</name>
<organism evidence="1 2">
    <name type="scientific">Pantoea piersonii</name>
    <dbReference type="NCBI Taxonomy" id="2364647"/>
    <lineage>
        <taxon>Bacteria</taxon>
        <taxon>Pseudomonadati</taxon>
        <taxon>Pseudomonadota</taxon>
        <taxon>Gammaproteobacteria</taxon>
        <taxon>Enterobacterales</taxon>
        <taxon>Erwiniaceae</taxon>
        <taxon>Pantoea</taxon>
    </lineage>
</organism>
<evidence type="ECO:0000313" key="2">
    <source>
        <dbReference type="Proteomes" id="UP001211544"/>
    </source>
</evidence>
<evidence type="ECO:0000313" key="1">
    <source>
        <dbReference type="EMBL" id="WBG89965.1"/>
    </source>
</evidence>
<dbReference type="KEGG" id="kpie:N5580_12790"/>
<dbReference type="Proteomes" id="UP001211544">
    <property type="component" value="Chromosome"/>
</dbReference>
<dbReference type="RefSeq" id="WP_269949290.1">
    <property type="nucleotide sequence ID" value="NZ_CP104758.1"/>
</dbReference>
<keyword evidence="2" id="KW-1185">Reference proteome</keyword>
<proteinExistence type="predicted"/>
<dbReference type="EMBL" id="CP104758">
    <property type="protein sequence ID" value="WBG89965.1"/>
    <property type="molecule type" value="Genomic_DNA"/>
</dbReference>
<dbReference type="AlphaFoldDB" id="A0AAJ5QHC5"/>
<accession>A0AAJ5QHC5</accession>
<sequence length="85" mass="9068">MLAARGLDLPMRDGLSICIPVASEQYAMITLAARGIAVLPGERCRLGPLQFIRVSIACLQETQVEMLASALAIAAGRELRLSSDL</sequence>
<gene>
    <name evidence="1" type="ORF">N5580_12790</name>
</gene>